<evidence type="ECO:0000313" key="2">
    <source>
        <dbReference type="Proteomes" id="UP001162501"/>
    </source>
</evidence>
<reference evidence="1" key="1">
    <citation type="submission" date="2023-05" db="EMBL/GenBank/DDBJ databases">
        <authorList>
            <consortium name="ELIXIR-Norway"/>
        </authorList>
    </citation>
    <scope>NUCLEOTIDE SEQUENCE</scope>
</reference>
<dbReference type="Proteomes" id="UP001162501">
    <property type="component" value="Chromosome 25"/>
</dbReference>
<dbReference type="EMBL" id="OX596109">
    <property type="protein sequence ID" value="CAI9703676.1"/>
    <property type="molecule type" value="Genomic_DNA"/>
</dbReference>
<organism evidence="1 2">
    <name type="scientific">Rangifer tarandus platyrhynchus</name>
    <name type="common">Svalbard reindeer</name>
    <dbReference type="NCBI Taxonomy" id="3082113"/>
    <lineage>
        <taxon>Eukaryota</taxon>
        <taxon>Metazoa</taxon>
        <taxon>Chordata</taxon>
        <taxon>Craniata</taxon>
        <taxon>Vertebrata</taxon>
        <taxon>Euteleostomi</taxon>
        <taxon>Mammalia</taxon>
        <taxon>Eutheria</taxon>
        <taxon>Laurasiatheria</taxon>
        <taxon>Artiodactyla</taxon>
        <taxon>Ruminantia</taxon>
        <taxon>Pecora</taxon>
        <taxon>Cervidae</taxon>
        <taxon>Odocoileinae</taxon>
        <taxon>Rangifer</taxon>
    </lineage>
</organism>
<proteinExistence type="predicted"/>
<evidence type="ECO:0000313" key="1">
    <source>
        <dbReference type="EMBL" id="CAI9703676.1"/>
    </source>
</evidence>
<accession>A0ACB0ESP8</accession>
<name>A0ACB0ESP8_RANTA</name>
<sequence length="182" mass="19109">MKQGTCFPFPFLGPYPLGRRHKELSVLSPSHGENGAGAAESPRGKSCSVSGPCGRAAGPETLRWPLLHTAGAPLPESKAEVVGPGLSTCCACGGASALLGCWCRKSRTPLRRCSLEQRLCSADGDSGRVSGADRHPFPGGNEPGRRRAVRGRAKEACLRGCLCLVEGFPHTELFLPRVIGCS</sequence>
<protein>
    <submittedName>
        <fullName evidence="1">Uncharacterized protein</fullName>
    </submittedName>
</protein>
<gene>
    <name evidence="1" type="ORF">MRATA1EN3_LOCUS14889</name>
</gene>